<keyword evidence="6" id="KW-1133">Transmembrane helix</keyword>
<evidence type="ECO:0000256" key="3">
    <source>
        <dbReference type="ARBA" id="ARBA00022679"/>
    </source>
</evidence>
<protein>
    <recommendedName>
        <fullName evidence="8">Cardiolipin synthase</fullName>
        <ecNumber evidence="8">2.7.8.-</ecNumber>
    </recommendedName>
</protein>
<gene>
    <name evidence="10" type="ORF">JOC83_002941</name>
</gene>
<dbReference type="EC" id="2.7.8.-" evidence="8"/>
<dbReference type="RefSeq" id="WP_239583550.1">
    <property type="nucleotide sequence ID" value="NZ_JAFBFC010000005.1"/>
</dbReference>
<sequence>MLAILVIILLLIVLVAWFALDFSLGKKAHLQKQEEQTFSKKHAHIQLFTNGTDLFKDLFAAIDQATHSIHIEFYIIKRDNISQQFLQLLEKKASEGVEVRLLTDRIGSLKIRKKAISSLKAHGVQFSYSQIPRLPFLFYTLHARNHRKISVIDGKVGYIGGFNIGQEYLGLDPTLGIWKDYHLKLKGLVVNDLQRQFLLDWKATTKNNLLHESRYFSAQPAGTEMVQLKSTEGYTLERDFLMLIEKAKHELCIGTPYFIPSEKLFNALLEAIKRGVKVNVLIPMRADHPFVRDAAFAYIPTLLEAGGSVYEYYYGFYHAKVIIVDDDICDIGTGNFDKRSLFLNQEVNCYIFDQSFIKQAKETFYKSLMESKQLQLKDLKKRKLLDHVKQAFATLISPLL</sequence>
<comment type="subcellular location">
    <subcellularLocation>
        <location evidence="1">Cell membrane</location>
    </subcellularLocation>
</comment>
<dbReference type="SUPFAM" id="SSF56024">
    <property type="entry name" value="Phospholipase D/nuclease"/>
    <property type="match status" value="2"/>
</dbReference>
<dbReference type="SMART" id="SM00155">
    <property type="entry name" value="PLDc"/>
    <property type="match status" value="2"/>
</dbReference>
<dbReference type="InterPro" id="IPR025202">
    <property type="entry name" value="PLD-like_dom"/>
</dbReference>
<reference evidence="10 11" key="1">
    <citation type="submission" date="2021-01" db="EMBL/GenBank/DDBJ databases">
        <title>Genomic Encyclopedia of Type Strains, Phase IV (KMG-IV): sequencing the most valuable type-strain genomes for metagenomic binning, comparative biology and taxonomic classification.</title>
        <authorList>
            <person name="Goeker M."/>
        </authorList>
    </citation>
    <scope>NUCLEOTIDE SEQUENCE [LARGE SCALE GENOMIC DNA]</scope>
    <source>
        <strain evidence="10 11">DSM 104297</strain>
    </source>
</reference>
<dbReference type="PIRSF" id="PIRSF000850">
    <property type="entry name" value="Phospholipase_D_PSS"/>
    <property type="match status" value="1"/>
</dbReference>
<accession>A0ABS2QX94</accession>
<dbReference type="Proteomes" id="UP000809829">
    <property type="component" value="Unassembled WGS sequence"/>
</dbReference>
<evidence type="ECO:0000313" key="11">
    <source>
        <dbReference type="Proteomes" id="UP000809829"/>
    </source>
</evidence>
<evidence type="ECO:0000256" key="4">
    <source>
        <dbReference type="ARBA" id="ARBA00022692"/>
    </source>
</evidence>
<keyword evidence="5" id="KW-0677">Repeat</keyword>
<feature type="domain" description="PLD phosphodiesterase" evidence="9">
    <location>
        <begin position="141"/>
        <end position="168"/>
    </location>
</feature>
<dbReference type="Pfam" id="PF13091">
    <property type="entry name" value="PLDc_2"/>
    <property type="match status" value="2"/>
</dbReference>
<keyword evidence="2" id="KW-1003">Cell membrane</keyword>
<feature type="domain" description="PLD phosphodiesterase" evidence="9">
    <location>
        <begin position="313"/>
        <end position="340"/>
    </location>
</feature>
<evidence type="ECO:0000256" key="7">
    <source>
        <dbReference type="ARBA" id="ARBA00023136"/>
    </source>
</evidence>
<evidence type="ECO:0000256" key="5">
    <source>
        <dbReference type="ARBA" id="ARBA00022737"/>
    </source>
</evidence>
<keyword evidence="11" id="KW-1185">Reference proteome</keyword>
<dbReference type="GO" id="GO:0016740">
    <property type="term" value="F:transferase activity"/>
    <property type="evidence" value="ECO:0007669"/>
    <property type="project" value="UniProtKB-KW"/>
</dbReference>
<dbReference type="EMBL" id="JAFBFC010000005">
    <property type="protein sequence ID" value="MBM7704091.1"/>
    <property type="molecule type" value="Genomic_DNA"/>
</dbReference>
<evidence type="ECO:0000256" key="1">
    <source>
        <dbReference type="ARBA" id="ARBA00004236"/>
    </source>
</evidence>
<dbReference type="NCBIfam" id="TIGR04265">
    <property type="entry name" value="bac_cardiolipin"/>
    <property type="match status" value="1"/>
</dbReference>
<comment type="caution">
    <text evidence="10">The sequence shown here is derived from an EMBL/GenBank/DDBJ whole genome shotgun (WGS) entry which is preliminary data.</text>
</comment>
<evidence type="ECO:0000256" key="6">
    <source>
        <dbReference type="ARBA" id="ARBA00022989"/>
    </source>
</evidence>
<dbReference type="Gene3D" id="3.30.870.10">
    <property type="entry name" value="Endonuclease Chain A"/>
    <property type="match status" value="2"/>
</dbReference>
<dbReference type="PROSITE" id="PS50035">
    <property type="entry name" value="PLD"/>
    <property type="match status" value="2"/>
</dbReference>
<dbReference type="PANTHER" id="PTHR21248:SF7">
    <property type="entry name" value="MINOR CARDIOLIPIN SYNTHASE CLSB"/>
    <property type="match status" value="1"/>
</dbReference>
<evidence type="ECO:0000256" key="2">
    <source>
        <dbReference type="ARBA" id="ARBA00022475"/>
    </source>
</evidence>
<dbReference type="CDD" id="cd09112">
    <property type="entry name" value="PLDc_CLS_2"/>
    <property type="match status" value="1"/>
</dbReference>
<evidence type="ECO:0000313" key="10">
    <source>
        <dbReference type="EMBL" id="MBM7704091.1"/>
    </source>
</evidence>
<organism evidence="10 11">
    <name type="scientific">Priestia iocasae</name>
    <dbReference type="NCBI Taxonomy" id="2291674"/>
    <lineage>
        <taxon>Bacteria</taxon>
        <taxon>Bacillati</taxon>
        <taxon>Bacillota</taxon>
        <taxon>Bacilli</taxon>
        <taxon>Bacillales</taxon>
        <taxon>Bacillaceae</taxon>
        <taxon>Priestia</taxon>
    </lineage>
</organism>
<evidence type="ECO:0000256" key="8">
    <source>
        <dbReference type="NCBIfam" id="TIGR04265"/>
    </source>
</evidence>
<evidence type="ECO:0000259" key="9">
    <source>
        <dbReference type="PROSITE" id="PS50035"/>
    </source>
</evidence>
<dbReference type="CDD" id="cd09110">
    <property type="entry name" value="PLDc_CLS_1"/>
    <property type="match status" value="1"/>
</dbReference>
<keyword evidence="3 10" id="KW-0808">Transferase</keyword>
<dbReference type="PANTHER" id="PTHR21248">
    <property type="entry name" value="CARDIOLIPIN SYNTHASE"/>
    <property type="match status" value="1"/>
</dbReference>
<proteinExistence type="predicted"/>
<dbReference type="InterPro" id="IPR001736">
    <property type="entry name" value="PLipase_D/transphosphatidylase"/>
</dbReference>
<keyword evidence="7" id="KW-0472">Membrane</keyword>
<dbReference type="InterPro" id="IPR022924">
    <property type="entry name" value="Cardiolipin_synthase"/>
</dbReference>
<name>A0ABS2QX94_9BACI</name>
<keyword evidence="4" id="KW-0812">Transmembrane</keyword>